<sequence length="111" mass="11846">SAPKQLSPSAFCPTSSSFLTCECVRLLSAHMAPRGRVGVPRSFSKHANVFQRRQANTLQMALLFTCLCTAPIPQHPSFTGIRGAISRSPMATVGLVNGGDNFLMMSPGHGE</sequence>
<dbReference type="EMBL" id="CM041547">
    <property type="protein sequence ID" value="KAI3359748.1"/>
    <property type="molecule type" value="Genomic_DNA"/>
</dbReference>
<keyword evidence="2" id="KW-1185">Reference proteome</keyword>
<gene>
    <name evidence="1" type="ORF">L3Q82_014124</name>
</gene>
<evidence type="ECO:0000313" key="2">
    <source>
        <dbReference type="Proteomes" id="UP000831701"/>
    </source>
</evidence>
<evidence type="ECO:0000313" key="1">
    <source>
        <dbReference type="EMBL" id="KAI3359748.1"/>
    </source>
</evidence>
<organism evidence="1 2">
    <name type="scientific">Scortum barcoo</name>
    <name type="common">barcoo grunter</name>
    <dbReference type="NCBI Taxonomy" id="214431"/>
    <lineage>
        <taxon>Eukaryota</taxon>
        <taxon>Metazoa</taxon>
        <taxon>Chordata</taxon>
        <taxon>Craniata</taxon>
        <taxon>Vertebrata</taxon>
        <taxon>Euteleostomi</taxon>
        <taxon>Actinopterygii</taxon>
        <taxon>Neopterygii</taxon>
        <taxon>Teleostei</taxon>
        <taxon>Neoteleostei</taxon>
        <taxon>Acanthomorphata</taxon>
        <taxon>Eupercaria</taxon>
        <taxon>Centrarchiformes</taxon>
        <taxon>Terapontoidei</taxon>
        <taxon>Terapontidae</taxon>
        <taxon>Scortum</taxon>
    </lineage>
</organism>
<proteinExistence type="predicted"/>
<feature type="non-terminal residue" evidence="1">
    <location>
        <position position="1"/>
    </location>
</feature>
<comment type="caution">
    <text evidence="1">The sequence shown here is derived from an EMBL/GenBank/DDBJ whole genome shotgun (WGS) entry which is preliminary data.</text>
</comment>
<protein>
    <submittedName>
        <fullName evidence="1">Uncharacterized protein</fullName>
    </submittedName>
</protein>
<dbReference type="Proteomes" id="UP000831701">
    <property type="component" value="Chromosome 17"/>
</dbReference>
<reference evidence="1" key="1">
    <citation type="submission" date="2022-04" db="EMBL/GenBank/DDBJ databases">
        <title>Jade perch genome.</title>
        <authorList>
            <person name="Chao B."/>
        </authorList>
    </citation>
    <scope>NUCLEOTIDE SEQUENCE</scope>
    <source>
        <strain evidence="1">CB-2022</strain>
    </source>
</reference>
<name>A0ACB8VVY3_9TELE</name>
<accession>A0ACB8VVY3</accession>